<dbReference type="Pfam" id="PF13966">
    <property type="entry name" value="zf-RVT"/>
    <property type="match status" value="1"/>
</dbReference>
<dbReference type="InterPro" id="IPR053151">
    <property type="entry name" value="RNase_H-like"/>
</dbReference>
<keyword evidence="3" id="KW-1185">Reference proteome</keyword>
<proteinExistence type="predicted"/>
<dbReference type="SUPFAM" id="SSF53098">
    <property type="entry name" value="Ribonuclease H-like"/>
    <property type="match status" value="1"/>
</dbReference>
<organism evidence="2 3">
    <name type="scientific">Linum trigynum</name>
    <dbReference type="NCBI Taxonomy" id="586398"/>
    <lineage>
        <taxon>Eukaryota</taxon>
        <taxon>Viridiplantae</taxon>
        <taxon>Streptophyta</taxon>
        <taxon>Embryophyta</taxon>
        <taxon>Tracheophyta</taxon>
        <taxon>Spermatophyta</taxon>
        <taxon>Magnoliopsida</taxon>
        <taxon>eudicotyledons</taxon>
        <taxon>Gunneridae</taxon>
        <taxon>Pentapetalae</taxon>
        <taxon>rosids</taxon>
        <taxon>fabids</taxon>
        <taxon>Malpighiales</taxon>
        <taxon>Linaceae</taxon>
        <taxon>Linum</taxon>
    </lineage>
</organism>
<dbReference type="EMBL" id="OZ034819">
    <property type="protein sequence ID" value="CAL1393326.1"/>
    <property type="molecule type" value="Genomic_DNA"/>
</dbReference>
<dbReference type="Pfam" id="PF13456">
    <property type="entry name" value="RVT_3"/>
    <property type="match status" value="1"/>
</dbReference>
<evidence type="ECO:0000259" key="1">
    <source>
        <dbReference type="PROSITE" id="PS50879"/>
    </source>
</evidence>
<dbReference type="InterPro" id="IPR044730">
    <property type="entry name" value="RNase_H-like_dom_plant"/>
</dbReference>
<dbReference type="PANTHER" id="PTHR47723:SF13">
    <property type="entry name" value="PUTATIVE-RELATED"/>
    <property type="match status" value="1"/>
</dbReference>
<dbReference type="GO" id="GO:0004523">
    <property type="term" value="F:RNA-DNA hybrid ribonuclease activity"/>
    <property type="evidence" value="ECO:0007669"/>
    <property type="project" value="InterPro"/>
</dbReference>
<dbReference type="InterPro" id="IPR012337">
    <property type="entry name" value="RNaseH-like_sf"/>
</dbReference>
<dbReference type="InterPro" id="IPR036397">
    <property type="entry name" value="RNaseH_sf"/>
</dbReference>
<name>A0AAV2F4Z0_9ROSI</name>
<accession>A0AAV2F4Z0</accession>
<feature type="domain" description="RNase H type-1" evidence="1">
    <location>
        <begin position="280"/>
        <end position="410"/>
    </location>
</feature>
<reference evidence="2 3" key="1">
    <citation type="submission" date="2024-04" db="EMBL/GenBank/DDBJ databases">
        <authorList>
            <person name="Fracassetti M."/>
        </authorList>
    </citation>
    <scope>NUCLEOTIDE SEQUENCE [LARGE SCALE GENOMIC DNA]</scope>
</reference>
<dbReference type="GO" id="GO:0003676">
    <property type="term" value="F:nucleic acid binding"/>
    <property type="evidence" value="ECO:0007669"/>
    <property type="project" value="InterPro"/>
</dbReference>
<sequence>MRMSIKDGCTTSFWLDRWVDSGEILIDHVCEGNTPTNLQAPVADFATAEGGWDTNLLRLYLPESVVLQVQGIQPPRTGAGEDVATWGPETNGKFRVRSAYDLATNHDSPRRTFEWKDIWKWEGPARAQHFLWLAARERLMTNAERGRRHLTDQIMCPHCFSHPETILHVLRDCQFARLTWMRLLQPSDYQQFFGLPLQEWIARYLKHDHYSLMFGLVCWSLWRTRNDRVFANKVITVEGFFQRVHAWITVVRIALDKDRKTHYPDPPTRTEELIAWTPPPPEWVTLNSDGSVLPETGLAAAGGLIRDHLGRCMAAFAMNLGICSITRAELRGAVEGLQLAWDMGYRHVRMELDSRCAIQLIQGEDTSDHQHAAIIDRFHELLRRDWDVTVSHIYREGNKSADFLASRGHQFDVGFHFVPVTDPALWFYLLYDIEG</sequence>
<gene>
    <name evidence="2" type="ORF">LTRI10_LOCUS33911</name>
</gene>
<dbReference type="CDD" id="cd06222">
    <property type="entry name" value="RNase_H_like"/>
    <property type="match status" value="1"/>
</dbReference>
<evidence type="ECO:0000313" key="3">
    <source>
        <dbReference type="Proteomes" id="UP001497516"/>
    </source>
</evidence>
<dbReference type="InterPro" id="IPR026960">
    <property type="entry name" value="RVT-Znf"/>
</dbReference>
<dbReference type="Gene3D" id="3.30.420.10">
    <property type="entry name" value="Ribonuclease H-like superfamily/Ribonuclease H"/>
    <property type="match status" value="1"/>
</dbReference>
<dbReference type="PROSITE" id="PS50879">
    <property type="entry name" value="RNASE_H_1"/>
    <property type="match status" value="1"/>
</dbReference>
<dbReference type="Proteomes" id="UP001497516">
    <property type="component" value="Chromosome 6"/>
</dbReference>
<dbReference type="InterPro" id="IPR002156">
    <property type="entry name" value="RNaseH_domain"/>
</dbReference>
<protein>
    <recommendedName>
        <fullName evidence="1">RNase H type-1 domain-containing protein</fullName>
    </recommendedName>
</protein>
<dbReference type="PANTHER" id="PTHR47723">
    <property type="entry name" value="OS05G0353850 PROTEIN"/>
    <property type="match status" value="1"/>
</dbReference>
<dbReference type="AlphaFoldDB" id="A0AAV2F4Z0"/>
<evidence type="ECO:0000313" key="2">
    <source>
        <dbReference type="EMBL" id="CAL1393326.1"/>
    </source>
</evidence>